<name>A0A9P5SNE1_9FUNG</name>
<dbReference type="EMBL" id="JAAAUY010000145">
    <property type="protein sequence ID" value="KAF9334491.1"/>
    <property type="molecule type" value="Genomic_DNA"/>
</dbReference>
<evidence type="ECO:0000256" key="3">
    <source>
        <dbReference type="SAM" id="Phobius"/>
    </source>
</evidence>
<dbReference type="Gene3D" id="2.120.10.80">
    <property type="entry name" value="Kelch-type beta propeller"/>
    <property type="match status" value="1"/>
</dbReference>
<evidence type="ECO:0000256" key="1">
    <source>
        <dbReference type="ARBA" id="ARBA00022441"/>
    </source>
</evidence>
<keyword evidence="3" id="KW-0812">Transmembrane</keyword>
<evidence type="ECO:0000313" key="4">
    <source>
        <dbReference type="EMBL" id="KAF9334491.1"/>
    </source>
</evidence>
<comment type="caution">
    <text evidence="4">The sequence shown here is derived from an EMBL/GenBank/DDBJ whole genome shotgun (WGS) entry which is preliminary data.</text>
</comment>
<proteinExistence type="predicted"/>
<accession>A0A9P5SNE1</accession>
<protein>
    <recommendedName>
        <fullName evidence="6">Kelch repeat-containing protein</fullName>
    </recommendedName>
</protein>
<evidence type="ECO:0000256" key="2">
    <source>
        <dbReference type="ARBA" id="ARBA00022737"/>
    </source>
</evidence>
<keyword evidence="2" id="KW-0677">Repeat</keyword>
<evidence type="ECO:0008006" key="6">
    <source>
        <dbReference type="Google" id="ProtNLM"/>
    </source>
</evidence>
<gene>
    <name evidence="4" type="ORF">BG006_002049</name>
</gene>
<keyword evidence="1" id="KW-0880">Kelch repeat</keyword>
<reference evidence="4" key="1">
    <citation type="journal article" date="2020" name="Fungal Divers.">
        <title>Resolving the Mortierellaceae phylogeny through synthesis of multi-gene phylogenetics and phylogenomics.</title>
        <authorList>
            <person name="Vandepol N."/>
            <person name="Liber J."/>
            <person name="Desiro A."/>
            <person name="Na H."/>
            <person name="Kennedy M."/>
            <person name="Barry K."/>
            <person name="Grigoriev I.V."/>
            <person name="Miller A.N."/>
            <person name="O'Donnell K."/>
            <person name="Stajich J.E."/>
            <person name="Bonito G."/>
        </authorList>
    </citation>
    <scope>NUCLEOTIDE SEQUENCE</scope>
    <source>
        <strain evidence="4">NVP1</strain>
    </source>
</reference>
<dbReference type="InterPro" id="IPR015915">
    <property type="entry name" value="Kelch-typ_b-propeller"/>
</dbReference>
<dbReference type="Pfam" id="PF24681">
    <property type="entry name" value="Kelch_KLHDC2_KLHL20_DRC7"/>
    <property type="match status" value="1"/>
</dbReference>
<organism evidence="4 5">
    <name type="scientific">Podila minutissima</name>
    <dbReference type="NCBI Taxonomy" id="64525"/>
    <lineage>
        <taxon>Eukaryota</taxon>
        <taxon>Fungi</taxon>
        <taxon>Fungi incertae sedis</taxon>
        <taxon>Mucoromycota</taxon>
        <taxon>Mortierellomycotina</taxon>
        <taxon>Mortierellomycetes</taxon>
        <taxon>Mortierellales</taxon>
        <taxon>Mortierellaceae</taxon>
        <taxon>Podila</taxon>
    </lineage>
</organism>
<dbReference type="PANTHER" id="PTHR46093:SF18">
    <property type="entry name" value="FIBRONECTIN TYPE-III DOMAIN-CONTAINING PROTEIN"/>
    <property type="match status" value="1"/>
</dbReference>
<dbReference type="SUPFAM" id="SSF117281">
    <property type="entry name" value="Kelch motif"/>
    <property type="match status" value="1"/>
</dbReference>
<keyword evidence="3" id="KW-0472">Membrane</keyword>
<sequence length="517" mass="56037">MFALDLSSNWVASSPKAMELSTTNSLQDAVVPNTALSSDGRLVVFSKGYSSIFNPTTNQWSNPTTIRNFNPEDAFHLAAAADPRTGLVYVPSGYVNGTGSAKVTNMLQYDPIKGTSNSLPMTDGPGIIKGYSIIWSDYLKKFIIYGGYIDADPLNILSTYDPASRHWTQPVATYPPPTRVRHCAVPRMGGKKMLVFGGFVDSSWTKNLEDLWELDLETFVWSRGVDATGFGRGLMVCAVSNNHFISWGGQDKAGIVTKSPTLVYSLNSGTWTSSYQSGAVPPEPKGPNVVVIAAVVVSIVVLLVAAVGLWYWRRRRAQLRKQLVPGATGRLIPESEVGGGGGAQGHARLMSEIGEKPSWATVAVDAEEEKLRYYHQQQAEYITEPGRPSTIEYQYIPGPQSPEIWAGSQGTVVQSPASGCSTGMRSQNPQLGYPDNLDYFPPPPPTTTNASALISFSGADSATAMYNNSALHDSSIKVEFTQPPLGRSPQEIVPYAQPLDGDISDQHGFVIPNQYRE</sequence>
<dbReference type="AlphaFoldDB" id="A0A9P5SNE1"/>
<feature type="transmembrane region" description="Helical" evidence="3">
    <location>
        <begin position="289"/>
        <end position="312"/>
    </location>
</feature>
<evidence type="ECO:0000313" key="5">
    <source>
        <dbReference type="Proteomes" id="UP000696485"/>
    </source>
</evidence>
<keyword evidence="3" id="KW-1133">Transmembrane helix</keyword>
<dbReference type="Proteomes" id="UP000696485">
    <property type="component" value="Unassembled WGS sequence"/>
</dbReference>
<keyword evidence="5" id="KW-1185">Reference proteome</keyword>
<dbReference type="PANTHER" id="PTHR46093">
    <property type="entry name" value="ACYL-COA-BINDING DOMAIN-CONTAINING PROTEIN 5"/>
    <property type="match status" value="1"/>
</dbReference>